<accession>A0A0T7P7U1</accession>
<evidence type="ECO:0000256" key="1">
    <source>
        <dbReference type="SAM" id="MobiDB-lite"/>
    </source>
</evidence>
<proteinExistence type="predicted"/>
<organism evidence="2 3">
    <name type="scientific">Yersinia enterocolitica</name>
    <dbReference type="NCBI Taxonomy" id="630"/>
    <lineage>
        <taxon>Bacteria</taxon>
        <taxon>Pseudomonadati</taxon>
        <taxon>Pseudomonadota</taxon>
        <taxon>Gammaproteobacteria</taxon>
        <taxon>Enterobacterales</taxon>
        <taxon>Yersiniaceae</taxon>
        <taxon>Yersinia</taxon>
    </lineage>
</organism>
<gene>
    <name evidence="2" type="ORF">ERS137941_03221</name>
</gene>
<name>A0A0T7P7U1_YEREN</name>
<feature type="compositionally biased region" description="Polar residues" evidence="1">
    <location>
        <begin position="156"/>
        <end position="177"/>
    </location>
</feature>
<feature type="region of interest" description="Disordered" evidence="1">
    <location>
        <begin position="138"/>
        <end position="181"/>
    </location>
</feature>
<dbReference type="Gene3D" id="1.10.10.10">
    <property type="entry name" value="Winged helix-like DNA-binding domain superfamily/Winged helix DNA-binding domain"/>
    <property type="match status" value="1"/>
</dbReference>
<sequence length="355" mass="39745">MSSKLHGLVWEGCAFAGLILSRVAVMARLADYSNDEGVSWPAVETIQQQIGAKSKTTVSSAIDELEREGWLVKQERKVGGRNLSNLYILNVEKLELAASAAKQHYRKEKKQPSKTTPPNIEGSIVKGSMVDLSNIEGSAVDKSQPNNPPMVDPDPSLTSKQDPSNTKTIGQSPTATDPQPVDSLKIDYSAVLEAYHATLPEMPGVLDMTKDRQTKLRALWKKYDLNLEKWSAYLRYISKKCRWMLEDRPDTSSGKTWRRKNFDYLITEKCYLSVKELRANDLPKVPKMDTVARQEAFNRLILRHGKAQNSVEKAALSLAGGLGRMNETSARIEWNGIWAKALDQVSENELRRLAS</sequence>
<dbReference type="AlphaFoldDB" id="A0A0T7P7U1"/>
<dbReference type="RefSeq" id="WP_023160409.1">
    <property type="nucleotide sequence ID" value="NZ_CGBR01000027.1"/>
</dbReference>
<dbReference type="Pfam" id="PF13730">
    <property type="entry name" value="HTH_36"/>
    <property type="match status" value="1"/>
</dbReference>
<protein>
    <recommendedName>
        <fullName evidence="4">Helix-turn-helix domain-containing protein</fullName>
    </recommendedName>
</protein>
<reference evidence="2 3" key="1">
    <citation type="submission" date="2015-03" db="EMBL/GenBank/DDBJ databases">
        <authorList>
            <person name="Murphy D."/>
        </authorList>
    </citation>
    <scope>NUCLEOTIDE SEQUENCE [LARGE SCALE GENOMIC DNA]</scope>
    <source>
        <strain evidence="2 3">IP26249</strain>
    </source>
</reference>
<dbReference type="EMBL" id="CGBR01000027">
    <property type="protein sequence ID" value="CFQ69927.1"/>
    <property type="molecule type" value="Genomic_DNA"/>
</dbReference>
<dbReference type="InterPro" id="IPR036388">
    <property type="entry name" value="WH-like_DNA-bd_sf"/>
</dbReference>
<evidence type="ECO:0000313" key="3">
    <source>
        <dbReference type="Proteomes" id="UP000048841"/>
    </source>
</evidence>
<dbReference type="Proteomes" id="UP000048841">
    <property type="component" value="Unassembled WGS sequence"/>
</dbReference>
<evidence type="ECO:0000313" key="2">
    <source>
        <dbReference type="EMBL" id="CFQ69927.1"/>
    </source>
</evidence>
<evidence type="ECO:0008006" key="4">
    <source>
        <dbReference type="Google" id="ProtNLM"/>
    </source>
</evidence>
<feature type="region of interest" description="Disordered" evidence="1">
    <location>
        <begin position="103"/>
        <end position="124"/>
    </location>
</feature>